<comment type="caution">
    <text evidence="12">The sequence shown here is derived from an EMBL/GenBank/DDBJ whole genome shotgun (WGS) entry which is preliminary data.</text>
</comment>
<feature type="transmembrane region" description="Helical" evidence="7">
    <location>
        <begin position="744"/>
        <end position="761"/>
    </location>
</feature>
<feature type="transmembrane region" description="Helical" evidence="7">
    <location>
        <begin position="164"/>
        <end position="184"/>
    </location>
</feature>
<accession>A0AAD9SXJ1</accession>
<feature type="transmembrane region" description="Helical" evidence="7">
    <location>
        <begin position="645"/>
        <end position="663"/>
    </location>
</feature>
<feature type="transmembrane region" description="Helical" evidence="7">
    <location>
        <begin position="213"/>
        <end position="232"/>
    </location>
</feature>
<evidence type="ECO:0000256" key="7">
    <source>
        <dbReference type="SAM" id="Phobius"/>
    </source>
</evidence>
<feature type="transmembrane region" description="Helical" evidence="7">
    <location>
        <begin position="466"/>
        <end position="489"/>
    </location>
</feature>
<comment type="similarity">
    <text evidence="2">Belongs to the CSC1 (TC 1.A.17) family.</text>
</comment>
<dbReference type="EMBL" id="JAUBYV010000008">
    <property type="protein sequence ID" value="KAK2625376.1"/>
    <property type="molecule type" value="Genomic_DNA"/>
</dbReference>
<protein>
    <recommendedName>
        <fullName evidence="14">DUF221-domain-containing protein</fullName>
    </recommendedName>
</protein>
<feature type="domain" description="CSC1/OSCA1-like N-terminal transmembrane" evidence="10">
    <location>
        <begin position="84"/>
        <end position="234"/>
    </location>
</feature>
<feature type="transmembrane region" description="Helical" evidence="7">
    <location>
        <begin position="509"/>
        <end position="535"/>
    </location>
</feature>
<feature type="domain" description="CSC1/OSCA1-like cytosolic" evidence="11">
    <location>
        <begin position="257"/>
        <end position="452"/>
    </location>
</feature>
<dbReference type="InterPro" id="IPR032880">
    <property type="entry name" value="CSC1/OSCA1-like_N"/>
</dbReference>
<evidence type="ECO:0000256" key="1">
    <source>
        <dbReference type="ARBA" id="ARBA00004141"/>
    </source>
</evidence>
<evidence type="ECO:0000256" key="3">
    <source>
        <dbReference type="ARBA" id="ARBA00022448"/>
    </source>
</evidence>
<evidence type="ECO:0000313" key="12">
    <source>
        <dbReference type="EMBL" id="KAK2625376.1"/>
    </source>
</evidence>
<feature type="transmembrane region" description="Helical" evidence="7">
    <location>
        <begin position="669"/>
        <end position="695"/>
    </location>
</feature>
<evidence type="ECO:0000259" key="8">
    <source>
        <dbReference type="Pfam" id="PF02714"/>
    </source>
</evidence>
<dbReference type="InterPro" id="IPR003864">
    <property type="entry name" value="CSC1/OSCA1-like_7TM"/>
</dbReference>
<organism evidence="12 13">
    <name type="scientific">Diplocarpon rosae</name>
    <dbReference type="NCBI Taxonomy" id="946125"/>
    <lineage>
        <taxon>Eukaryota</taxon>
        <taxon>Fungi</taxon>
        <taxon>Dikarya</taxon>
        <taxon>Ascomycota</taxon>
        <taxon>Pezizomycotina</taxon>
        <taxon>Leotiomycetes</taxon>
        <taxon>Helotiales</taxon>
        <taxon>Drepanopezizaceae</taxon>
        <taxon>Diplocarpon</taxon>
    </lineage>
</organism>
<dbReference type="Pfam" id="PF12621">
    <property type="entry name" value="PHM7_ext"/>
    <property type="match status" value="1"/>
</dbReference>
<name>A0AAD9SXJ1_9HELO</name>
<comment type="subcellular location">
    <subcellularLocation>
        <location evidence="1">Membrane</location>
        <topology evidence="1">Multi-pass membrane protein</topology>
    </subcellularLocation>
</comment>
<feature type="transmembrane region" description="Helical" evidence="7">
    <location>
        <begin position="556"/>
        <end position="584"/>
    </location>
</feature>
<dbReference type="Pfam" id="PF02714">
    <property type="entry name" value="RSN1_7TM"/>
    <property type="match status" value="1"/>
</dbReference>
<evidence type="ECO:0000259" key="10">
    <source>
        <dbReference type="Pfam" id="PF13967"/>
    </source>
</evidence>
<keyword evidence="6 7" id="KW-0472">Membrane</keyword>
<dbReference type="InterPro" id="IPR045122">
    <property type="entry name" value="Csc1-like"/>
</dbReference>
<evidence type="ECO:0000256" key="6">
    <source>
        <dbReference type="ARBA" id="ARBA00023136"/>
    </source>
</evidence>
<dbReference type="PANTHER" id="PTHR13018:SF26">
    <property type="entry name" value="DOMAIN PROTEIN, PUTATIVE (AFU_ORTHOLOGUE AFUA_5G10920)-RELATED"/>
    <property type="match status" value="1"/>
</dbReference>
<evidence type="ECO:0000259" key="11">
    <source>
        <dbReference type="Pfam" id="PF14703"/>
    </source>
</evidence>
<evidence type="ECO:0000256" key="2">
    <source>
        <dbReference type="ARBA" id="ARBA00007779"/>
    </source>
</evidence>
<evidence type="ECO:0000259" key="9">
    <source>
        <dbReference type="Pfam" id="PF12621"/>
    </source>
</evidence>
<dbReference type="GO" id="GO:0005227">
    <property type="term" value="F:calcium-activated cation channel activity"/>
    <property type="evidence" value="ECO:0007669"/>
    <property type="project" value="InterPro"/>
</dbReference>
<dbReference type="InterPro" id="IPR022257">
    <property type="entry name" value="PHM7_ext"/>
</dbReference>
<feature type="domain" description="10TM putative phosphate transporter extracellular tail" evidence="9">
    <location>
        <begin position="826"/>
        <end position="909"/>
    </location>
</feature>
<keyword evidence="5 7" id="KW-1133">Transmembrane helix</keyword>
<feature type="transmembrane region" description="Helical" evidence="7">
    <location>
        <begin position="84"/>
        <end position="105"/>
    </location>
</feature>
<gene>
    <name evidence="12" type="ORF">QTJ16_005745</name>
</gene>
<feature type="domain" description="CSC1/OSCA1-like 7TM region" evidence="8">
    <location>
        <begin position="464"/>
        <end position="736"/>
    </location>
</feature>
<dbReference type="AlphaFoldDB" id="A0AAD9SXJ1"/>
<keyword evidence="13" id="KW-1185">Reference proteome</keyword>
<reference evidence="12" key="1">
    <citation type="submission" date="2023-06" db="EMBL/GenBank/DDBJ databases">
        <title>Draft genome of Marssonina rosae.</title>
        <authorList>
            <person name="Cheng Q."/>
        </authorList>
    </citation>
    <scope>NUCLEOTIDE SEQUENCE</scope>
    <source>
        <strain evidence="12">R4</strain>
    </source>
</reference>
<dbReference type="InterPro" id="IPR027815">
    <property type="entry name" value="CSC1/OSCA1-like_cyt"/>
</dbReference>
<dbReference type="PANTHER" id="PTHR13018">
    <property type="entry name" value="PROBABLE MEMBRANE PROTEIN DUF221-RELATED"/>
    <property type="match status" value="1"/>
</dbReference>
<dbReference type="GO" id="GO:0005886">
    <property type="term" value="C:plasma membrane"/>
    <property type="evidence" value="ECO:0007669"/>
    <property type="project" value="TreeGrafter"/>
</dbReference>
<dbReference type="Pfam" id="PF13967">
    <property type="entry name" value="RSN1_TM"/>
    <property type="match status" value="1"/>
</dbReference>
<evidence type="ECO:0000256" key="5">
    <source>
        <dbReference type="ARBA" id="ARBA00022989"/>
    </source>
</evidence>
<proteinExistence type="inferred from homology"/>
<feature type="transmembrane region" description="Helical" evidence="7">
    <location>
        <begin position="604"/>
        <end position="633"/>
    </location>
</feature>
<keyword evidence="4 7" id="KW-0812">Transmembrane</keyword>
<feature type="transmembrane region" description="Helical" evidence="7">
    <location>
        <begin position="716"/>
        <end position="738"/>
    </location>
</feature>
<dbReference type="Proteomes" id="UP001285354">
    <property type="component" value="Unassembled WGS sequence"/>
</dbReference>
<dbReference type="Pfam" id="PF14703">
    <property type="entry name" value="PHM7_cyt"/>
    <property type="match status" value="1"/>
</dbReference>
<sequence length="928" mass="103566">MALSPPDCILSGSTNSKSIYIYARIHSHPHTHVSLHTHTAAALYRVCSVAWLFTPQDHIVMSSSDAGSGTATNSKKNSSSLSGFLSTLIPVGIQAAVFVLLFLILRTKQKRVYRPRTYLETLYEGEKSQDLPQGKFNWLKPFRGLSDEYVLNHQSLDGYLYLRFIKMLTFICFVGSCITFPILFPVNATADGGQSQFDLLSFSNIPKSGKNRYYAHVFVAWIFFGFVMYVITRETIYFINIRHAYLLSPFNAARLSSRTVLFTDVPAEYHNQEKLATLFGGSMKRSWLSTDCEELTEKVEERDKDAMKLESAEIKLVQMANKRRLKWVKKNDSRKDEPAAADGADAERAFPGARFMKEADRPKHRLGKIPLIGEKVDTIEWCRTELKRLVPDVIKNQELQRNFEGNLLPSVFVEFHTQQAAEAAYRRMTPKRAPNMNPRAIGATPNEVIWSNLKITKSQRRVRKNLTTTFIVLMIVFWSIPVAIVGAISNINYLTDKVTFLSFINDIPSVILGVVTGLLPSVMLAVLMALVPIVCRWMAKLSGEVTHPGVELKTQTWYMAFQVVQVFLVTTFSSGAASVVTDIINNPSSATTLLAQSLPKASNFFISYIIVMGLGIAAGDLLNIGALVGFTLLSKFLDTSPRKIFKRYITLAGLGWGSLYPKFCNLGVIAIAYSIIAPLVMGFACVGFALIYLAVRYNSFFVLTNNVDTKGAAYARALQQLMIGVYIGEVCLLGLFAINTAPGPIVLMAVFLGFTALYHAVMSHALGPLTRYLPESIEGSHQVELFTTTDHKSYDHSTADSPPSEAHASAPKNFTAKKAALFSRLFDPSKFASHASVHNLVPDFPPPAYTPEEEQRAYYDPALTSEVPRLWIVRDEMGISQREVKDSSEAVTITDEFASFNEKGKVVWDFEGQGRLEDVPIWEKRIDY</sequence>
<evidence type="ECO:0000313" key="13">
    <source>
        <dbReference type="Proteomes" id="UP001285354"/>
    </source>
</evidence>
<keyword evidence="3" id="KW-0813">Transport</keyword>
<evidence type="ECO:0000256" key="4">
    <source>
        <dbReference type="ARBA" id="ARBA00022692"/>
    </source>
</evidence>
<evidence type="ECO:0008006" key="14">
    <source>
        <dbReference type="Google" id="ProtNLM"/>
    </source>
</evidence>